<dbReference type="Ensembl" id="ENSENLT00000017612.1">
    <property type="protein sequence ID" value="ENSENLP00000016992.1"/>
    <property type="gene ID" value="ENSENLG00000007824.1"/>
</dbReference>
<dbReference type="PANTHER" id="PTHR14432">
    <property type="entry name" value="PROSAPIP2 PROTEIN/5-AZACYTIDINE INDUCED GENE 2"/>
    <property type="match status" value="1"/>
</dbReference>
<dbReference type="AlphaFoldDB" id="A0A665UC17"/>
<reference evidence="2" key="2">
    <citation type="submission" date="2025-08" db="UniProtKB">
        <authorList>
            <consortium name="Ensembl"/>
        </authorList>
    </citation>
    <scope>IDENTIFICATION</scope>
</reference>
<sequence length="168" mass="18643">SASSFTFDYSTLTFQSLGFPSGLRDDVGVPGISWSANRLPEDIYPASGLALAAAYHDIKTRLASLERENSSIKKKLKNYEVKFPLVSEFGEERIVCCSCEPIIKDTSVIQSETTNLQQRINSLTQEVWILEEDAMTLSLILPLVVVGTKQANSAIQCHSLKYVLVMHE</sequence>
<organism evidence="2 3">
    <name type="scientific">Echeneis naucrates</name>
    <name type="common">Live sharksucker</name>
    <dbReference type="NCBI Taxonomy" id="173247"/>
    <lineage>
        <taxon>Eukaryota</taxon>
        <taxon>Metazoa</taxon>
        <taxon>Chordata</taxon>
        <taxon>Craniata</taxon>
        <taxon>Vertebrata</taxon>
        <taxon>Euteleostomi</taxon>
        <taxon>Actinopterygii</taxon>
        <taxon>Neopterygii</taxon>
        <taxon>Teleostei</taxon>
        <taxon>Neoteleostei</taxon>
        <taxon>Acanthomorphata</taxon>
        <taxon>Carangaria</taxon>
        <taxon>Carangiformes</taxon>
        <taxon>Echeneidae</taxon>
        <taxon>Echeneis</taxon>
    </lineage>
</organism>
<dbReference type="InterPro" id="IPR051891">
    <property type="entry name" value="TBK1-IKBKE_adapters"/>
</dbReference>
<reference evidence="2" key="3">
    <citation type="submission" date="2025-09" db="UniProtKB">
        <authorList>
            <consortium name="Ensembl"/>
        </authorList>
    </citation>
    <scope>IDENTIFICATION</scope>
</reference>
<feature type="coiled-coil region" evidence="1">
    <location>
        <begin position="55"/>
        <end position="82"/>
    </location>
</feature>
<dbReference type="InParanoid" id="A0A665UC17"/>
<evidence type="ECO:0000256" key="1">
    <source>
        <dbReference type="SAM" id="Coils"/>
    </source>
</evidence>
<dbReference type="Proteomes" id="UP000472264">
    <property type="component" value="Chromosome 8"/>
</dbReference>
<dbReference type="GO" id="GO:0005737">
    <property type="term" value="C:cytoplasm"/>
    <property type="evidence" value="ECO:0007669"/>
    <property type="project" value="TreeGrafter"/>
</dbReference>
<reference evidence="2" key="1">
    <citation type="submission" date="2021-04" db="EMBL/GenBank/DDBJ databases">
        <authorList>
            <consortium name="Wellcome Sanger Institute Data Sharing"/>
        </authorList>
    </citation>
    <scope>NUCLEOTIDE SEQUENCE [LARGE SCALE GENOMIC DNA]</scope>
</reference>
<protein>
    <submittedName>
        <fullName evidence="2">Uncharacterized protein</fullName>
    </submittedName>
</protein>
<accession>A0A665UC17</accession>
<proteinExistence type="predicted"/>
<keyword evidence="1" id="KW-0175">Coiled coil</keyword>
<evidence type="ECO:0000313" key="3">
    <source>
        <dbReference type="Proteomes" id="UP000472264"/>
    </source>
</evidence>
<evidence type="ECO:0000313" key="2">
    <source>
        <dbReference type="Ensembl" id="ENSENLP00000016992.1"/>
    </source>
</evidence>
<dbReference type="PANTHER" id="PTHR14432:SF2">
    <property type="entry name" value="TANK-BINDING KINASE 1-BINDING PROTEIN 1"/>
    <property type="match status" value="1"/>
</dbReference>
<keyword evidence="3" id="KW-1185">Reference proteome</keyword>
<name>A0A665UC17_ECHNA</name>